<keyword evidence="2" id="KW-1185">Reference proteome</keyword>
<sequence length="121" mass="14144">MNALRKQAFKLREQVAKQQQAIIKQFSARGYESSEVMVIDEIEMQTHHQLENLYRSTRSRRDFQKELVKTAEAFSDVGYKHIEAGEYMQISSSDVNLHESTSCCREINFIKCSLLVKRPRT</sequence>
<dbReference type="AlphaFoldDB" id="A0AAD1YTV4"/>
<dbReference type="EMBL" id="OU503037">
    <property type="protein sequence ID" value="CAI9756559.1"/>
    <property type="molecule type" value="Genomic_DNA"/>
</dbReference>
<evidence type="ECO:0000313" key="1">
    <source>
        <dbReference type="EMBL" id="CAI9756559.1"/>
    </source>
</evidence>
<protein>
    <submittedName>
        <fullName evidence="1">Uncharacterized protein</fullName>
    </submittedName>
</protein>
<organism evidence="1 2">
    <name type="scientific">Fraxinus pennsylvanica</name>
    <dbReference type="NCBI Taxonomy" id="56036"/>
    <lineage>
        <taxon>Eukaryota</taxon>
        <taxon>Viridiplantae</taxon>
        <taxon>Streptophyta</taxon>
        <taxon>Embryophyta</taxon>
        <taxon>Tracheophyta</taxon>
        <taxon>Spermatophyta</taxon>
        <taxon>Magnoliopsida</taxon>
        <taxon>eudicotyledons</taxon>
        <taxon>Gunneridae</taxon>
        <taxon>Pentapetalae</taxon>
        <taxon>asterids</taxon>
        <taxon>lamiids</taxon>
        <taxon>Lamiales</taxon>
        <taxon>Oleaceae</taxon>
        <taxon>Oleeae</taxon>
        <taxon>Fraxinus</taxon>
    </lineage>
</organism>
<accession>A0AAD1YTV4</accession>
<gene>
    <name evidence="1" type="ORF">FPE_LOCUS3989</name>
</gene>
<dbReference type="Proteomes" id="UP000834106">
    <property type="component" value="Chromosome 2"/>
</dbReference>
<evidence type="ECO:0000313" key="2">
    <source>
        <dbReference type="Proteomes" id="UP000834106"/>
    </source>
</evidence>
<reference evidence="1" key="1">
    <citation type="submission" date="2023-05" db="EMBL/GenBank/DDBJ databases">
        <authorList>
            <person name="Huff M."/>
        </authorList>
    </citation>
    <scope>NUCLEOTIDE SEQUENCE</scope>
</reference>
<proteinExistence type="predicted"/>
<name>A0AAD1YTV4_9LAMI</name>